<dbReference type="InterPro" id="IPR005530">
    <property type="entry name" value="SPW"/>
</dbReference>
<keyword evidence="1" id="KW-0472">Membrane</keyword>
<reference evidence="3 4" key="1">
    <citation type="submission" date="2020-07" db="EMBL/GenBank/DDBJ databases">
        <title>Sequencing the genomes of 1000 actinobacteria strains.</title>
        <authorList>
            <person name="Klenk H.-P."/>
        </authorList>
    </citation>
    <scope>NUCLEOTIDE SEQUENCE [LARGE SCALE GENOMIC DNA]</scope>
    <source>
        <strain evidence="3 4">DSM 26341</strain>
    </source>
</reference>
<evidence type="ECO:0000259" key="2">
    <source>
        <dbReference type="Pfam" id="PF03779"/>
    </source>
</evidence>
<feature type="transmembrane region" description="Helical" evidence="1">
    <location>
        <begin position="7"/>
        <end position="25"/>
    </location>
</feature>
<organism evidence="3 4">
    <name type="scientific">Spelaeicoccus albus</name>
    <dbReference type="NCBI Taxonomy" id="1280376"/>
    <lineage>
        <taxon>Bacteria</taxon>
        <taxon>Bacillati</taxon>
        <taxon>Actinomycetota</taxon>
        <taxon>Actinomycetes</taxon>
        <taxon>Micrococcales</taxon>
        <taxon>Brevibacteriaceae</taxon>
        <taxon>Spelaeicoccus</taxon>
    </lineage>
</organism>
<evidence type="ECO:0000256" key="1">
    <source>
        <dbReference type="SAM" id="Phobius"/>
    </source>
</evidence>
<dbReference type="Pfam" id="PF03779">
    <property type="entry name" value="SPW"/>
    <property type="match status" value="1"/>
</dbReference>
<keyword evidence="1" id="KW-0812">Transmembrane</keyword>
<dbReference type="EMBL" id="JACBZP010000001">
    <property type="protein sequence ID" value="NYI67341.1"/>
    <property type="molecule type" value="Genomic_DNA"/>
</dbReference>
<name>A0A7Z0AD90_9MICO</name>
<dbReference type="RefSeq" id="WP_179427236.1">
    <property type="nucleotide sequence ID" value="NZ_JACBZP010000001.1"/>
</dbReference>
<feature type="transmembrane region" description="Helical" evidence="1">
    <location>
        <begin position="31"/>
        <end position="49"/>
    </location>
</feature>
<evidence type="ECO:0000313" key="4">
    <source>
        <dbReference type="Proteomes" id="UP000539111"/>
    </source>
</evidence>
<comment type="caution">
    <text evidence="3">The sequence shown here is derived from an EMBL/GenBank/DDBJ whole genome shotgun (WGS) entry which is preliminary data.</text>
</comment>
<dbReference type="Proteomes" id="UP000539111">
    <property type="component" value="Unassembled WGS sequence"/>
</dbReference>
<sequence length="120" mass="12818">MKKWARWQDWVAVVVGLYAALSPIWTATDTTATTVLIVLGVLTILAALSNLSQPGVRTTEWVEVAFGILMFISPWVMGFSGMTGVATTAWVVGAITIIVGAWAVPSAMKLHGSHHRPVSA</sequence>
<dbReference type="AlphaFoldDB" id="A0A7Z0AD90"/>
<keyword evidence="4" id="KW-1185">Reference proteome</keyword>
<protein>
    <submittedName>
        <fullName evidence="3">Uncharacterized membrane protein HdeD (DUF308 family)</fullName>
    </submittedName>
</protein>
<proteinExistence type="predicted"/>
<gene>
    <name evidence="3" type="ORF">BJY26_001647</name>
</gene>
<accession>A0A7Z0AD90</accession>
<feature type="transmembrane region" description="Helical" evidence="1">
    <location>
        <begin position="85"/>
        <end position="104"/>
    </location>
</feature>
<feature type="transmembrane region" description="Helical" evidence="1">
    <location>
        <begin position="61"/>
        <end position="79"/>
    </location>
</feature>
<feature type="domain" description="SPW repeat-containing integral membrane" evidence="2">
    <location>
        <begin position="7"/>
        <end position="101"/>
    </location>
</feature>
<evidence type="ECO:0000313" key="3">
    <source>
        <dbReference type="EMBL" id="NYI67341.1"/>
    </source>
</evidence>
<keyword evidence="1" id="KW-1133">Transmembrane helix</keyword>